<evidence type="ECO:0000313" key="2">
    <source>
        <dbReference type="EMBL" id="KAF2102211.1"/>
    </source>
</evidence>
<gene>
    <name evidence="2" type="ORF">NA57DRAFT_54133</name>
</gene>
<dbReference type="AlphaFoldDB" id="A0A9P4IQ62"/>
<protein>
    <submittedName>
        <fullName evidence="2">Uncharacterized protein</fullName>
    </submittedName>
</protein>
<name>A0A9P4IQ62_9PEZI</name>
<evidence type="ECO:0000256" key="1">
    <source>
        <dbReference type="SAM" id="MobiDB-lite"/>
    </source>
</evidence>
<feature type="region of interest" description="Disordered" evidence="1">
    <location>
        <begin position="1"/>
        <end position="34"/>
    </location>
</feature>
<organism evidence="2 3">
    <name type="scientific">Rhizodiscina lignyota</name>
    <dbReference type="NCBI Taxonomy" id="1504668"/>
    <lineage>
        <taxon>Eukaryota</taxon>
        <taxon>Fungi</taxon>
        <taxon>Dikarya</taxon>
        <taxon>Ascomycota</taxon>
        <taxon>Pezizomycotina</taxon>
        <taxon>Dothideomycetes</taxon>
        <taxon>Pleosporomycetidae</taxon>
        <taxon>Aulographales</taxon>
        <taxon>Rhizodiscinaceae</taxon>
        <taxon>Rhizodiscina</taxon>
    </lineage>
</organism>
<comment type="caution">
    <text evidence="2">The sequence shown here is derived from an EMBL/GenBank/DDBJ whole genome shotgun (WGS) entry which is preliminary data.</text>
</comment>
<accession>A0A9P4IQ62</accession>
<reference evidence="2" key="1">
    <citation type="journal article" date="2020" name="Stud. Mycol.">
        <title>101 Dothideomycetes genomes: a test case for predicting lifestyles and emergence of pathogens.</title>
        <authorList>
            <person name="Haridas S."/>
            <person name="Albert R."/>
            <person name="Binder M."/>
            <person name="Bloem J."/>
            <person name="Labutti K."/>
            <person name="Salamov A."/>
            <person name="Andreopoulos B."/>
            <person name="Baker S."/>
            <person name="Barry K."/>
            <person name="Bills G."/>
            <person name="Bluhm B."/>
            <person name="Cannon C."/>
            <person name="Castanera R."/>
            <person name="Culley D."/>
            <person name="Daum C."/>
            <person name="Ezra D."/>
            <person name="Gonzalez J."/>
            <person name="Henrissat B."/>
            <person name="Kuo A."/>
            <person name="Liang C."/>
            <person name="Lipzen A."/>
            <person name="Lutzoni F."/>
            <person name="Magnuson J."/>
            <person name="Mondo S."/>
            <person name="Nolan M."/>
            <person name="Ohm R."/>
            <person name="Pangilinan J."/>
            <person name="Park H.-J."/>
            <person name="Ramirez L."/>
            <person name="Alfaro M."/>
            <person name="Sun H."/>
            <person name="Tritt A."/>
            <person name="Yoshinaga Y."/>
            <person name="Zwiers L.-H."/>
            <person name="Turgeon B."/>
            <person name="Goodwin S."/>
            <person name="Spatafora J."/>
            <person name="Crous P."/>
            <person name="Grigoriev I."/>
        </authorList>
    </citation>
    <scope>NUCLEOTIDE SEQUENCE</scope>
    <source>
        <strain evidence="2">CBS 133067</strain>
    </source>
</reference>
<evidence type="ECO:0000313" key="3">
    <source>
        <dbReference type="Proteomes" id="UP000799772"/>
    </source>
</evidence>
<keyword evidence="3" id="KW-1185">Reference proteome</keyword>
<proteinExistence type="predicted"/>
<dbReference type="EMBL" id="ML978123">
    <property type="protein sequence ID" value="KAF2102211.1"/>
    <property type="molecule type" value="Genomic_DNA"/>
</dbReference>
<dbReference type="Proteomes" id="UP000799772">
    <property type="component" value="Unassembled WGS sequence"/>
</dbReference>
<sequence length="232" mass="26175">MSEDSQEREETLSEGLSSIGLDSDSQDAEQDIPADKLQLTINELSASELRNILYAEAQRDERISNRLVRYYDGSRGNFDTIGRDTFLSALDGSSFSDRFNQGFKRGGKSVASSGKMKGEHFMEETVVRAMKILLAFLMEAERAEFIRDIENSQKLPCFSVDLPGDNDPDWVMAVPAVGEHGEEVKLFTEDDFRQRWADTHKALKELKAASKSERADAGKKMRDAFRIVYGRE</sequence>